<accession>J7RA13</accession>
<evidence type="ECO:0000313" key="2">
    <source>
        <dbReference type="EMBL" id="CCK71715.1"/>
    </source>
</evidence>
<feature type="region of interest" description="Disordered" evidence="1">
    <location>
        <begin position="511"/>
        <end position="534"/>
    </location>
</feature>
<evidence type="ECO:0000256" key="1">
    <source>
        <dbReference type="SAM" id="MobiDB-lite"/>
    </source>
</evidence>
<protein>
    <submittedName>
        <fullName evidence="2">Uncharacterized protein</fullName>
    </submittedName>
</protein>
<name>J7RA13_HUIN7</name>
<dbReference type="GeneID" id="34527447"/>
<feature type="compositionally biased region" description="Basic residues" evidence="1">
    <location>
        <begin position="671"/>
        <end position="681"/>
    </location>
</feature>
<feature type="compositionally biased region" description="Polar residues" evidence="1">
    <location>
        <begin position="314"/>
        <end position="325"/>
    </location>
</feature>
<reference evidence="3" key="2">
    <citation type="submission" date="2012-08" db="EMBL/GenBank/DDBJ databases">
        <title>Genome sequence of Kazachstania naganishii.</title>
        <authorList>
            <person name="Gordon J.L."/>
            <person name="Armisen D."/>
            <person name="Proux-Wera E."/>
            <person name="OhEigeartaigh S.S."/>
            <person name="Byrne K.P."/>
            <person name="Wolfe K.H."/>
        </authorList>
    </citation>
    <scope>NUCLEOTIDE SEQUENCE [LARGE SCALE GENOMIC DNA]</scope>
    <source>
        <strain evidence="3">ATCC MYA-139 / BCRC 22969 / CBS 8797 / CCRC 22969 / KCTC 17520 / NBRC 10181 / NCYC 3082</strain>
    </source>
</reference>
<gene>
    <name evidence="2" type="primary">KNAG0H03000</name>
    <name evidence="2" type="ordered locus">KNAG_0H03000</name>
</gene>
<sequence>MRPPMADGTETLDSLSRSINLGSCVPSTKGKWKLPYYSRKKSISQGGETPKVENDQGQIFLTDKNDELGGTTPNADMAAKNGAFGHKKQENNRVFVNYTLHEKKKGEKGKHSKKGIIKKMLGSILEPSAMLTPPPVQPYYVEAVPQQQQTPVMSASVKSTPDESQPEQLISKSQSVSDMPATYTFKTENSNDPPTFIYSTNYNNFNNQRQGFYKIQERSNSSMEMVPITQNNFQHHNTNSSSSNSTDKGGNSNRMKFPKQKPANNNTGMTSVFEGTPTRKLADSRPEPQFMTNDASLEFNTLVARRDQKEKLRSVSSASSTTGRIPQSMHYPMKHVASKRNHSVSSALYTSKSHNRSTPNIVNASPTRMKSNTHGANSVSGKPAMYRVGKSNRDSVHSMSAANSFIDLNTSPFGNETYLDTSLPSCEDADHGTFANGHNGSEIGLDALNYNNSNNNNNNGSFVNVSGGSLAGYYNQVTPNDSTVAHTFNTPNLLRAEEPLMNLNEGEPLHKRVSSNISSSPDGPTDAPLAFTDRGGSTYPGWSLGELDNGFIDTLRDPFDGDALMRGVPPVLPAVSAEPTNRAGLQISPTSVRQNGVGISPSSQATPTTTEATGATVVGGIDAVEAIDLEQLLASDTLGTIMLNNPPPHEEYFAALAQDNEYTNDTVTNLRRGKTPTHRQSRNADAAATLKHPTTTAPHHHHQQPQQAQFVIQTPTMMMVNRGINGGRSGAGSGPAARAK</sequence>
<dbReference type="KEGG" id="kng:KNAG_0H03000"/>
<evidence type="ECO:0000313" key="3">
    <source>
        <dbReference type="Proteomes" id="UP000006310"/>
    </source>
</evidence>
<feature type="region of interest" description="Disordered" evidence="1">
    <location>
        <begin position="667"/>
        <end position="687"/>
    </location>
</feature>
<dbReference type="AlphaFoldDB" id="J7RA13"/>
<feature type="region of interest" description="Disordered" evidence="1">
    <location>
        <begin position="233"/>
        <end position="291"/>
    </location>
</feature>
<proteinExistence type="predicted"/>
<feature type="compositionally biased region" description="Polar residues" evidence="1">
    <location>
        <begin position="343"/>
        <end position="380"/>
    </location>
</feature>
<dbReference type="EMBL" id="HE978321">
    <property type="protein sequence ID" value="CCK71715.1"/>
    <property type="molecule type" value="Genomic_DNA"/>
</dbReference>
<feature type="region of interest" description="Disordered" evidence="1">
    <location>
        <begin position="592"/>
        <end position="611"/>
    </location>
</feature>
<feature type="region of interest" description="Disordered" evidence="1">
    <location>
        <begin position="42"/>
        <end position="70"/>
    </location>
</feature>
<feature type="compositionally biased region" description="Basic residues" evidence="1">
    <location>
        <begin position="332"/>
        <end position="342"/>
    </location>
</feature>
<feature type="compositionally biased region" description="Gly residues" evidence="1">
    <location>
        <begin position="724"/>
        <end position="733"/>
    </location>
</feature>
<reference evidence="2 3" key="1">
    <citation type="journal article" date="2011" name="Proc. Natl. Acad. Sci. U.S.A.">
        <title>Evolutionary erosion of yeast sex chromosomes by mating-type switching accidents.</title>
        <authorList>
            <person name="Gordon J.L."/>
            <person name="Armisen D."/>
            <person name="Proux-Wera E."/>
            <person name="Oheigeartaigh S.S."/>
            <person name="Byrne K.P."/>
            <person name="Wolfe K.H."/>
        </authorList>
    </citation>
    <scope>NUCLEOTIDE SEQUENCE [LARGE SCALE GENOMIC DNA]</scope>
    <source>
        <strain evidence="3">ATCC MYA-139 / BCRC 22969 / CBS 8797 / CCRC 22969 / KCTC 17520 / NBRC 10181 / NCYC 3082</strain>
    </source>
</reference>
<organism evidence="2 3">
    <name type="scientific">Huiozyma naganishii (strain ATCC MYA-139 / BCRC 22969 / CBS 8797 / KCTC 17520 / NBRC 10181 / NCYC 3082 / Yp74L-3)</name>
    <name type="common">Yeast</name>
    <name type="synonym">Kazachstania naganishii</name>
    <dbReference type="NCBI Taxonomy" id="1071383"/>
    <lineage>
        <taxon>Eukaryota</taxon>
        <taxon>Fungi</taxon>
        <taxon>Dikarya</taxon>
        <taxon>Ascomycota</taxon>
        <taxon>Saccharomycotina</taxon>
        <taxon>Saccharomycetes</taxon>
        <taxon>Saccharomycetales</taxon>
        <taxon>Saccharomycetaceae</taxon>
        <taxon>Huiozyma</taxon>
    </lineage>
</organism>
<dbReference type="HOGENOM" id="CLU_375086_0_0_1"/>
<feature type="region of interest" description="Disordered" evidence="1">
    <location>
        <begin position="721"/>
        <end position="740"/>
    </location>
</feature>
<dbReference type="Proteomes" id="UP000006310">
    <property type="component" value="Chromosome 8"/>
</dbReference>
<feature type="compositionally biased region" description="Low complexity" evidence="1">
    <location>
        <begin position="233"/>
        <end position="253"/>
    </location>
</feature>
<dbReference type="RefSeq" id="XP_022465960.1">
    <property type="nucleotide sequence ID" value="XM_022609578.1"/>
</dbReference>
<feature type="region of interest" description="Disordered" evidence="1">
    <location>
        <begin position="308"/>
        <end position="386"/>
    </location>
</feature>
<keyword evidence="3" id="KW-1185">Reference proteome</keyword>